<dbReference type="Gene3D" id="3.40.50.300">
    <property type="entry name" value="P-loop containing nucleotide triphosphate hydrolases"/>
    <property type="match status" value="2"/>
</dbReference>
<gene>
    <name evidence="13" type="ORF">M436DRAFT_47896</name>
</gene>
<feature type="coiled-coil region" evidence="10">
    <location>
        <begin position="674"/>
        <end position="767"/>
    </location>
</feature>
<dbReference type="Pfam" id="PF02463">
    <property type="entry name" value="SMC_N"/>
    <property type="match status" value="1"/>
</dbReference>
<dbReference type="FunFam" id="3.40.50.300:FF:001301">
    <property type="entry name" value="Structural maintenance of chromosomes 5"/>
    <property type="match status" value="1"/>
</dbReference>
<keyword evidence="8 10" id="KW-0175">Coiled coil</keyword>
<evidence type="ECO:0000256" key="7">
    <source>
        <dbReference type="ARBA" id="ARBA00022840"/>
    </source>
</evidence>
<keyword evidence="7" id="KW-0067">ATP-binding</keyword>
<feature type="coiled-coil region" evidence="10">
    <location>
        <begin position="252"/>
        <end position="318"/>
    </location>
</feature>
<dbReference type="EMBL" id="KL584710">
    <property type="protein sequence ID" value="KEQ72924.1"/>
    <property type="molecule type" value="Genomic_DNA"/>
</dbReference>
<evidence type="ECO:0000256" key="5">
    <source>
        <dbReference type="ARBA" id="ARBA00022454"/>
    </source>
</evidence>
<dbReference type="PANTHER" id="PTHR45916:SF1">
    <property type="entry name" value="STRUCTURAL MAINTENANCE OF CHROMOSOMES PROTEIN 5"/>
    <property type="match status" value="1"/>
</dbReference>
<dbReference type="GeneID" id="25410779"/>
<dbReference type="Proteomes" id="UP000027730">
    <property type="component" value="Unassembled WGS sequence"/>
</dbReference>
<dbReference type="STRING" id="1043004.A0A074WMV5"/>
<dbReference type="GO" id="GO:0005524">
    <property type="term" value="F:ATP binding"/>
    <property type="evidence" value="ECO:0007669"/>
    <property type="project" value="UniProtKB-KW"/>
</dbReference>
<feature type="compositionally biased region" description="Basic and acidic residues" evidence="11">
    <location>
        <begin position="417"/>
        <end position="445"/>
    </location>
</feature>
<comment type="similarity">
    <text evidence="3">Belongs to the SMC family. SMC5 subfamily.</text>
</comment>
<evidence type="ECO:0000313" key="14">
    <source>
        <dbReference type="Proteomes" id="UP000027730"/>
    </source>
</evidence>
<dbReference type="GO" id="GO:0000724">
    <property type="term" value="P:double-strand break repair via homologous recombination"/>
    <property type="evidence" value="ECO:0007669"/>
    <property type="project" value="TreeGrafter"/>
</dbReference>
<evidence type="ECO:0000256" key="8">
    <source>
        <dbReference type="ARBA" id="ARBA00023054"/>
    </source>
</evidence>
<dbReference type="OrthoDB" id="10254973at2759"/>
<dbReference type="HOGENOM" id="CLU_004969_2_0_1"/>
<evidence type="ECO:0000259" key="12">
    <source>
        <dbReference type="Pfam" id="PF02463"/>
    </source>
</evidence>
<evidence type="ECO:0000256" key="9">
    <source>
        <dbReference type="ARBA" id="ARBA00023242"/>
    </source>
</evidence>
<keyword evidence="14" id="KW-1185">Reference proteome</keyword>
<feature type="domain" description="RecF/RecN/SMC N-terminal" evidence="12">
    <location>
        <begin position="64"/>
        <end position="1062"/>
    </location>
</feature>
<evidence type="ECO:0000313" key="13">
    <source>
        <dbReference type="EMBL" id="KEQ72924.1"/>
    </source>
</evidence>
<dbReference type="RefSeq" id="XP_013427107.1">
    <property type="nucleotide sequence ID" value="XM_013571653.1"/>
</dbReference>
<protein>
    <recommendedName>
        <fullName evidence="4">Structural maintenance of chromosomes protein 5</fullName>
    </recommendedName>
</protein>
<dbReference type="AlphaFoldDB" id="A0A074WMV5"/>
<proteinExistence type="inferred from homology"/>
<dbReference type="GO" id="GO:0003697">
    <property type="term" value="F:single-stranded DNA binding"/>
    <property type="evidence" value="ECO:0007669"/>
    <property type="project" value="TreeGrafter"/>
</dbReference>
<dbReference type="GO" id="GO:0005634">
    <property type="term" value="C:nucleus"/>
    <property type="evidence" value="ECO:0007669"/>
    <property type="project" value="UniProtKB-SubCell"/>
</dbReference>
<organism evidence="13 14">
    <name type="scientific">Aureobasidium namibiae CBS 147.97</name>
    <dbReference type="NCBI Taxonomy" id="1043004"/>
    <lineage>
        <taxon>Eukaryota</taxon>
        <taxon>Fungi</taxon>
        <taxon>Dikarya</taxon>
        <taxon>Ascomycota</taxon>
        <taxon>Pezizomycotina</taxon>
        <taxon>Dothideomycetes</taxon>
        <taxon>Dothideomycetidae</taxon>
        <taxon>Dothideales</taxon>
        <taxon>Saccotheciaceae</taxon>
        <taxon>Aureobasidium</taxon>
    </lineage>
</organism>
<evidence type="ECO:0000256" key="3">
    <source>
        <dbReference type="ARBA" id="ARBA00010171"/>
    </source>
</evidence>
<name>A0A074WMV5_9PEZI</name>
<evidence type="ECO:0000256" key="2">
    <source>
        <dbReference type="ARBA" id="ARBA00004286"/>
    </source>
</evidence>
<evidence type="ECO:0000256" key="10">
    <source>
        <dbReference type="SAM" id="Coils"/>
    </source>
</evidence>
<dbReference type="PANTHER" id="PTHR45916">
    <property type="entry name" value="STRUCTURAL MAINTENANCE OF CHROMOSOMES PROTEIN 5"/>
    <property type="match status" value="1"/>
</dbReference>
<reference evidence="13 14" key="1">
    <citation type="journal article" date="2014" name="BMC Genomics">
        <title>Genome sequencing of four Aureobasidium pullulans varieties: biotechnological potential, stress tolerance, and description of new species.</title>
        <authorList>
            <person name="Gostin Ar C."/>
            <person name="Ohm R.A."/>
            <person name="Kogej T."/>
            <person name="Sonjak S."/>
            <person name="Turk M."/>
            <person name="Zajc J."/>
            <person name="Zalar P."/>
            <person name="Grube M."/>
            <person name="Sun H."/>
            <person name="Han J."/>
            <person name="Sharma A."/>
            <person name="Chiniquy J."/>
            <person name="Ngan C.Y."/>
            <person name="Lipzen A."/>
            <person name="Barry K."/>
            <person name="Grigoriev I.V."/>
            <person name="Gunde-Cimerman N."/>
        </authorList>
    </citation>
    <scope>NUCLEOTIDE SEQUENCE [LARGE SCALE GENOMIC DNA]</scope>
    <source>
        <strain evidence="13 14">CBS 147.97</strain>
    </source>
</reference>
<dbReference type="InterPro" id="IPR003395">
    <property type="entry name" value="RecF/RecN/SMC_N"/>
</dbReference>
<evidence type="ECO:0000256" key="4">
    <source>
        <dbReference type="ARBA" id="ARBA00018687"/>
    </source>
</evidence>
<evidence type="ECO:0000256" key="1">
    <source>
        <dbReference type="ARBA" id="ARBA00004123"/>
    </source>
</evidence>
<keyword evidence="9" id="KW-0539">Nucleus</keyword>
<keyword evidence="5" id="KW-0158">Chromosome</keyword>
<dbReference type="SUPFAM" id="SSF52540">
    <property type="entry name" value="P-loop containing nucleoside triphosphate hydrolases"/>
    <property type="match status" value="2"/>
</dbReference>
<dbReference type="GO" id="GO:0030915">
    <property type="term" value="C:Smc5-Smc6 complex"/>
    <property type="evidence" value="ECO:0007669"/>
    <property type="project" value="UniProtKB-ARBA"/>
</dbReference>
<evidence type="ECO:0000256" key="11">
    <source>
        <dbReference type="SAM" id="MobiDB-lite"/>
    </source>
</evidence>
<feature type="region of interest" description="Disordered" evidence="11">
    <location>
        <begin position="402"/>
        <end position="450"/>
    </location>
</feature>
<feature type="coiled-coil region" evidence="10">
    <location>
        <begin position="900"/>
        <end position="937"/>
    </location>
</feature>
<dbReference type="InterPro" id="IPR027417">
    <property type="entry name" value="P-loop_NTPase"/>
</dbReference>
<feature type="region of interest" description="Disordered" evidence="11">
    <location>
        <begin position="1"/>
        <end position="59"/>
    </location>
</feature>
<keyword evidence="6" id="KW-0547">Nucleotide-binding</keyword>
<evidence type="ECO:0000256" key="6">
    <source>
        <dbReference type="ARBA" id="ARBA00022741"/>
    </source>
</evidence>
<accession>A0A074WMV5</accession>
<comment type="subcellular location">
    <subcellularLocation>
        <location evidence="2">Chromosome</location>
    </subcellularLocation>
    <subcellularLocation>
        <location evidence="1">Nucleus</location>
    </subcellularLocation>
</comment>
<sequence>MPGVVPMRRPRDDADDDSDIDASSPSSDKRPRLNGHASQPPLLPSSYENDQTDAEPLTHSPGSIVRVAMKDFVTYTSAEFLPGPSLNMIIGPNGTGKSTLVCAICLGLGAKPDVLGRAKDPSEFVKHGQKEAEIEIELERDPARHRTNPVIKRIIKRDAGNKTFFMIDGRNSTQKAVAELCRSFSIQVDNLCQFLPQDRVVEFAALDPIELLVQTQRAAAPDYMSEWHDQLKTMRSDQRKHQADQIERTENLKNLEGRQNMQRGDVERLRERAEQQEKLAALERLRPFPVYNVARDNYLASKERTKEANNELAALQRECEPALAAVNAKDEYVKAVDAVVKRRQRLVTRAQEDIRQKIKKQNTASEQHKACDIELETEKKGAKAHKQERLRIDAQIKSLERQLENEPPTIDIAALNEKTRELSRQQREKDDAAGEENAKQDDRVAQGRSLQQRITAAEASLNQLRSKAGQQVNKLNSASPDTAKAWDWIQKNRQVFTGEVFGPAILECSVKDTRYANLIESVLGQADMVCITVTHKEDFNLLQRELLGTQRLSDINLRVMDAPLSQWRKPYSEGDLRQLGLNTYVLDLLDGPDEVLSMLCDNRNIHMYGVAFQELSSQQFDGMMSSNITSWATPTETYQVSRRREYGDAGISTRTARIKTARFFTSQPVDTHAEQEYKNTIAGLKDELQETQRQAEAHRATSARYGQEHRQLATQKKELEAEKKQAQDARSEWQKLPVKIAGHVTKRDALDERHASYRARVQQIKDKQDKLALDRAQDALTLVSSVQSLQKLETDHLQATLALIEGESDFQILKAHSEEVRQNLAQREQDVRVLITERDNLKKIATAGLRACNELLQDLSERESEIYSEFNAMNLDEYEAEIDSTKARLEMVHGGNPQILLEYEKRAGDIEKAKRKLENIERELAELQQNIDEIRQKWEPELDQLIGQISDAFSENFAKINCAGQVEVYKEEDDFNKWAIQIQVKFRENEQLSVLDSHRQSGGERAVSTIFYLMALQSLARAPFRVVDEINQGMDPRNERMVHSRMVDIACATHTSQYFLITPKLLPNLTYHPNMKVHCIASGEFMPADQGKLDFGALAQKALAVYGGL</sequence>